<dbReference type="EMBL" id="KQ087223">
    <property type="protein sequence ID" value="KLT41132.1"/>
    <property type="molecule type" value="Genomic_DNA"/>
</dbReference>
<evidence type="ECO:0000313" key="3">
    <source>
        <dbReference type="EMBL" id="KLT41132.1"/>
    </source>
</evidence>
<protein>
    <submittedName>
        <fullName evidence="3">DUF1783-domain-containing protein</fullName>
    </submittedName>
</protein>
<dbReference type="RefSeq" id="XP_018277623.1">
    <property type="nucleotide sequence ID" value="XM_018423648.1"/>
</dbReference>
<dbReference type="GO" id="GO:0005743">
    <property type="term" value="C:mitochondrial inner membrane"/>
    <property type="evidence" value="ECO:0007669"/>
    <property type="project" value="TreeGrafter"/>
</dbReference>
<evidence type="ECO:0000256" key="1">
    <source>
        <dbReference type="SAM" id="MobiDB-lite"/>
    </source>
</evidence>
<organism evidence="3 4">
    <name type="scientific">Cutaneotrichosporon oleaginosum</name>
    <dbReference type="NCBI Taxonomy" id="879819"/>
    <lineage>
        <taxon>Eukaryota</taxon>
        <taxon>Fungi</taxon>
        <taxon>Dikarya</taxon>
        <taxon>Basidiomycota</taxon>
        <taxon>Agaricomycotina</taxon>
        <taxon>Tremellomycetes</taxon>
        <taxon>Trichosporonales</taxon>
        <taxon>Trichosporonaceae</taxon>
        <taxon>Cutaneotrichosporon</taxon>
    </lineage>
</organism>
<gene>
    <name evidence="3" type="ORF">CC85DRAFT_286819</name>
</gene>
<dbReference type="InterPro" id="IPR014807">
    <property type="entry name" value="Coa1"/>
</dbReference>
<dbReference type="AlphaFoldDB" id="A0A0J0XJ67"/>
<reference evidence="3 4" key="1">
    <citation type="submission" date="2015-03" db="EMBL/GenBank/DDBJ databases">
        <title>Genomics and transcriptomics of the oil-accumulating basidiomycete yeast T. oleaginosus allow insights into substrate utilization and the diverse evolutionary trajectories of mating systems in fungi.</title>
        <authorList>
            <consortium name="DOE Joint Genome Institute"/>
            <person name="Kourist R."/>
            <person name="Kracht O."/>
            <person name="Bracharz F."/>
            <person name="Lipzen A."/>
            <person name="Nolan M."/>
            <person name="Ohm R."/>
            <person name="Grigoriev I."/>
            <person name="Sun S."/>
            <person name="Heitman J."/>
            <person name="Bruck T."/>
            <person name="Nowrousian M."/>
        </authorList>
    </citation>
    <scope>NUCLEOTIDE SEQUENCE [LARGE SCALE GENOMIC DNA]</scope>
    <source>
        <strain evidence="3 4">IBC0246</strain>
    </source>
</reference>
<keyword evidence="4" id="KW-1185">Reference proteome</keyword>
<dbReference type="PANTHER" id="PTHR28523">
    <property type="entry name" value="CYTOCHROME C OXIDASE ASSEMBLY FACTOR 1"/>
    <property type="match status" value="1"/>
</dbReference>
<proteinExistence type="predicted"/>
<dbReference type="InterPro" id="IPR042432">
    <property type="entry name" value="Coa1_fungi"/>
</dbReference>
<keyword evidence="2" id="KW-1133">Transmembrane helix</keyword>
<dbReference type="GO" id="GO:0033617">
    <property type="term" value="P:mitochondrial respiratory chain complex IV assembly"/>
    <property type="evidence" value="ECO:0007669"/>
    <property type="project" value="InterPro"/>
</dbReference>
<name>A0A0J0XJ67_9TREE</name>
<feature type="region of interest" description="Disordered" evidence="1">
    <location>
        <begin position="29"/>
        <end position="100"/>
    </location>
</feature>
<dbReference type="Proteomes" id="UP000053611">
    <property type="component" value="Unassembled WGS sequence"/>
</dbReference>
<sequence length="313" mass="35073">MSLRLPLLRPVGLRPPPLRAHLLIRRYADQPDASEKPKKRPPPPPQAPLEPTTFDGKAAPRERAVLRGMPGTMSPWELERQHTRPRSNRAGPRPVPKPKLDEHLFNESAAPRAVYQRPTRDLPMVNRRIGLWITLGLVGLGAWGLFILYATNNERYSSSVVRQVSFQLRNSPEVAQLLGDHVRFSRNYWGFGEPWIAGGINLMQGRIDVKFRMRGDKQEGTVYFTSIRPSQGAPWRIVRYKVIGEYGDVIRLEDKAVRPVLPDEEAAEMPSNPEADAALSTSAGDKHIAPALVEPAHVQPNNAVAWIPSTRAV</sequence>
<evidence type="ECO:0000313" key="4">
    <source>
        <dbReference type="Proteomes" id="UP000053611"/>
    </source>
</evidence>
<dbReference type="PANTHER" id="PTHR28523:SF1">
    <property type="entry name" value="CYTOCHROME C OXIDASE ASSEMBLY FACTOR 1"/>
    <property type="match status" value="1"/>
</dbReference>
<keyword evidence="2" id="KW-0812">Transmembrane</keyword>
<dbReference type="Pfam" id="PF08695">
    <property type="entry name" value="Coa1"/>
    <property type="match status" value="1"/>
</dbReference>
<accession>A0A0J0XJ67</accession>
<feature type="transmembrane region" description="Helical" evidence="2">
    <location>
        <begin position="129"/>
        <end position="150"/>
    </location>
</feature>
<keyword evidence="2" id="KW-0472">Membrane</keyword>
<dbReference type="OrthoDB" id="2100652at2759"/>
<dbReference type="GeneID" id="28984251"/>
<evidence type="ECO:0000256" key="2">
    <source>
        <dbReference type="SAM" id="Phobius"/>
    </source>
</evidence>